<feature type="compositionally biased region" description="Polar residues" evidence="11">
    <location>
        <begin position="1582"/>
        <end position="1591"/>
    </location>
</feature>
<dbReference type="GO" id="GO:0005524">
    <property type="term" value="F:ATP binding"/>
    <property type="evidence" value="ECO:0007669"/>
    <property type="project" value="UniProtKB-UniRule"/>
</dbReference>
<dbReference type="GO" id="GO:0000285">
    <property type="term" value="F:1-phosphatidylinositol-3-phosphate 5-kinase activity"/>
    <property type="evidence" value="ECO:0007669"/>
    <property type="project" value="UniProtKB-EC"/>
</dbReference>
<dbReference type="FunFam" id="3.30.810.10:FF:000001">
    <property type="entry name" value="1-phosphatidylinositol 3-phosphate 5-kinase FAB1"/>
    <property type="match status" value="1"/>
</dbReference>
<evidence type="ECO:0000256" key="10">
    <source>
        <dbReference type="PROSITE-ProRule" id="PRU00781"/>
    </source>
</evidence>
<dbReference type="STRING" id="1340429.A0A2G4T6Q2"/>
<feature type="region of interest" description="Disordered" evidence="11">
    <location>
        <begin position="1668"/>
        <end position="1699"/>
    </location>
</feature>
<dbReference type="EC" id="2.7.1.150" evidence="1"/>
<keyword evidence="8 10" id="KW-0067">ATP-binding</keyword>
<dbReference type="FunFam" id="3.50.7.10:FF:000007">
    <property type="entry name" value="1-phosphatidylinositol 3-phosphate 5-kinase isoform X1"/>
    <property type="match status" value="1"/>
</dbReference>
<dbReference type="Proteomes" id="UP000242254">
    <property type="component" value="Unassembled WGS sequence"/>
</dbReference>
<protein>
    <recommendedName>
        <fullName evidence="1">1-phosphatidylinositol-3-phosphate 5-kinase</fullName>
        <ecNumber evidence="1">2.7.1.150</ecNumber>
    </recommendedName>
</protein>
<evidence type="ECO:0000256" key="8">
    <source>
        <dbReference type="ARBA" id="ARBA00022840"/>
    </source>
</evidence>
<dbReference type="InterPro" id="IPR027484">
    <property type="entry name" value="PInositol-4-P-5-kinase_N"/>
</dbReference>
<accession>A0A2G4T6Q2</accession>
<dbReference type="Pfam" id="PF01363">
    <property type="entry name" value="FYVE"/>
    <property type="match status" value="1"/>
</dbReference>
<dbReference type="Gene3D" id="3.30.800.10">
    <property type="entry name" value="Phosphatidylinositol Phosphate Kinase II Beta"/>
    <property type="match status" value="1"/>
</dbReference>
<dbReference type="InterPro" id="IPR002423">
    <property type="entry name" value="Cpn60/GroEL/TCP-1"/>
</dbReference>
<sequence>MEKAHQPDYEDPGSLTSFNIIAEGDEEGLISKIFSKFKTAVSGPQHQQPVPIPAEILESIGQENSLIIASKERYPTIKAINPTPTKEVDLSIKSLHESSLATIKPEGSSVMMIPLTKTSSCDSDNQSVMTNFSVSNTNSLSRMLNRLRGGEADSGNKDFWMPDEQCRECTDCNAPFNLFRRKHHCRTCGRIFCSKCLNNKIHTSHTLLRVCNDCYIKFEDRLPDDLISIHETYSGDSETLQQSVQDSDEEFERRTNSLEIQRPNLDLHFSLSTSSHHTTSDAEIGIKKLLTSTFLRTTPRSRTSTMNSLAVESSLAVLESRQLASSSPMPFRRHSYLANENPLGTPVLQNEYYEEDEDARRWDKSPRNLLNFLGGAAASGNNTGTNERPNSGIFNNIFFEDYATTFDIGSPTPLLSTSTTTTTTGKTQPWLMRPERAMRRRLSLTDGTGSGSNNNVITISTNNSSSTIRHSRVRTKSLMRNIPITKATMEASTSSQLDTNNTTCADTNSLRSATPDVEQLRTQIASCTQTHQQWDESFLYLMRNMIRHFLEVETEGLIKNPGPWEEVMMKLLLKIADEVQPQIRIRDTFDMNHYVKIKRVPGGTPKDSFSVSGVVLSKNVAHKHMVRKIENPRILILNFDLDGFSGEVNRHEYLKLDRLLAWERDHMNALVDQIIGLKPSIVLIASHAPRTVIDLLNKANIVVVYKVKKQKLDAIARCADAVIFNYKNDLWNTKSVTQGKCKLFETMTIMHEYLPSRRKTFLLFHECPKDRGATIILRGGEHKVLTVIKTIMKFMVQVVNNLTIEAQLRKEFIELRKWYRIYYEEEQQQEEEEKTEEERVVKKMTSFAERSLTDIRPVDSQSISALSVAESHITVSTAAADVVTTKKKGQFYQQEPIIVEDDDICLTAINTVLKQYQNTVLSISPGVTLPVPHILIKLRDSQKKLIGVIRERLGPTITGTVFEGDAPEQQQDSTKFIPPPIPRDLNQMMDYFKAYEAQLENDVEYRHYQDLHIQNWYNFKKYIRDVSSFLSPVNHQEILVHRTIYPMDDHTIPCQKIVAEPYHYYDPACDYTLGQYILNAAKEAYKPCTSKICGSPLMFHDVTFSHGNAQIKVQVFHEVDDEQMVEERLEIGKDEYLKKIPIFISTHCNLCKITHGWKPMSELLQRYSFGKFLELLLYQSSSIPLYEDGEQEDEGCPHGLYRDHTLSFRIQNYTVNFTHAMVKVVEVIPPPLHTCFSSKKQMALKDEALESTRIKIARFFDSIIERNKAFSYDIVQPNMVETCKEYLQEMSQEAMKNKKSLLQKLQSEYATSSPTDTLQLNNVLAELQNHAVTWDLKYIDFARRFIRPERELRRLTTSHLRRMFPAESLLYSSTSTPVVSNLNLRTKRAVEAADLPLLDVTLEEQEDTEHPETELKDQPSLGESPTQSFPWLDEVQQFDQKFLQDVADVNPSSSAFLGSSAENSRSVPLSRSATEETLDPSVARRLSLELMKDTPSKAGLLATALSSSVDKQQRQKFLEKSMIYEDAHTPSPQPTPTVMIQDEAILYTPSERQDIQSAFARHVAPTAYQRLTGLLPEPTVCRSKSSPSSGVTPRHKRTLSHHKALETTDKAANRRSFYETSTSYMTSSGPTSASHTDQAAKPYRGYYASRKSQGIPATRYGYRFGFIPPDDKHHPRMTQESTRPYSRTATEQGSSSKLPIRGRIPVATPLLHQKPPSRVTYHQPSHLPIPISRRKLANGRDLRERLPSKASLEVYTKIKEIAHDDDSLSSSDEGKFGVSDDDDDDDEEEYDYNSDERLPFQHTTFSLVHMDEYDECLGRDTVPSILELQQFNKEHQLQMSNNTLPFLSVETGLYAGDKKDNQSKAAVLLDLDHGVTPTDLDWSTNGSGKNSIMKAITYVLAEKSISNLLPLEYPFSPTEHIFADSNILVREDEPSSIISYMLASTFYREKLEKRQALRMSKVVNNRQESASISSIVSDAPTDDKLFYSDMFPETGEAERPWRFSFKGGSTSFTCKIYYAEQFDMFRKMCGCGETFISSLARCNVWNTAGGKSGSTFLKTKDERFLIKQISKFEMDAFVGSANKYFMYMFNEVFDKGIPTVLCKIFGLYRIGFYNNVSGKSMKMDILVMENLFYEHTVKMAYDLKGSLRNRYAAKTGKDIEVFLDENLVEMISKTPLYMRVDTKNNLSDSLYNDTQFLVQIDVMDYSLLVGFDDEKNEIVVGIVDFFRTYTWDKKLESWVKESGMLGGVKRDPTIISPKMYRRRFRSAIDLYFVMIPDFWTLLHN</sequence>
<dbReference type="InterPro" id="IPR013083">
    <property type="entry name" value="Znf_RING/FYVE/PHD"/>
</dbReference>
<gene>
    <name evidence="14" type="ORF">RHIMIDRAFT_234274</name>
</gene>
<reference evidence="14 15" key="1">
    <citation type="journal article" date="2016" name="Proc. Natl. Acad. Sci. U.S.A.">
        <title>Lipid metabolic changes in an early divergent fungus govern the establishment of a mutualistic symbiosis with endobacteria.</title>
        <authorList>
            <person name="Lastovetsky O.A."/>
            <person name="Gaspar M.L."/>
            <person name="Mondo S.J."/>
            <person name="LaButti K.M."/>
            <person name="Sandor L."/>
            <person name="Grigoriev I.V."/>
            <person name="Henry S.A."/>
            <person name="Pawlowska T.E."/>
        </authorList>
    </citation>
    <scope>NUCLEOTIDE SEQUENCE [LARGE SCALE GENOMIC DNA]</scope>
    <source>
        <strain evidence="14 15">ATCC 52813</strain>
    </source>
</reference>
<evidence type="ECO:0000256" key="2">
    <source>
        <dbReference type="ARBA" id="ARBA00022679"/>
    </source>
</evidence>
<evidence type="ECO:0000256" key="6">
    <source>
        <dbReference type="ARBA" id="ARBA00022777"/>
    </source>
</evidence>
<feature type="domain" description="PIPK" evidence="13">
    <location>
        <begin position="1947"/>
        <end position="2272"/>
    </location>
</feature>
<dbReference type="InterPro" id="IPR000306">
    <property type="entry name" value="Znf_FYVE"/>
</dbReference>
<dbReference type="Pfam" id="PF01504">
    <property type="entry name" value="PIP5K"/>
    <property type="match status" value="1"/>
</dbReference>
<dbReference type="InterPro" id="IPR002498">
    <property type="entry name" value="PInositol-4-P-4/5-kinase_core"/>
</dbReference>
<dbReference type="Pfam" id="PF00118">
    <property type="entry name" value="Cpn60_TCP1"/>
    <property type="match status" value="1"/>
</dbReference>
<dbReference type="InterPro" id="IPR027409">
    <property type="entry name" value="GroEL-like_apical_dom_sf"/>
</dbReference>
<keyword evidence="3" id="KW-0479">Metal-binding</keyword>
<keyword evidence="15" id="KW-1185">Reference proteome</keyword>
<evidence type="ECO:0000256" key="1">
    <source>
        <dbReference type="ARBA" id="ARBA00012009"/>
    </source>
</evidence>
<name>A0A2G4T6Q2_RHIZD</name>
<dbReference type="PROSITE" id="PS51455">
    <property type="entry name" value="PIPK"/>
    <property type="match status" value="1"/>
</dbReference>
<dbReference type="InterPro" id="IPR044769">
    <property type="entry name" value="PIKfyve_PIPKc"/>
</dbReference>
<dbReference type="EMBL" id="KZ303843">
    <property type="protein sequence ID" value="PHZ16679.1"/>
    <property type="molecule type" value="Genomic_DNA"/>
</dbReference>
<evidence type="ECO:0000259" key="13">
    <source>
        <dbReference type="PROSITE" id="PS51455"/>
    </source>
</evidence>
<keyword evidence="6 10" id="KW-0418">Kinase</keyword>
<feature type="compositionally biased region" description="Polar residues" evidence="11">
    <location>
        <begin position="1454"/>
        <end position="1472"/>
    </location>
</feature>
<dbReference type="GeneID" id="35439121"/>
<dbReference type="InterPro" id="IPR017455">
    <property type="entry name" value="Znf_FYVE-rel"/>
</dbReference>
<feature type="domain" description="FYVE-type" evidence="12">
    <location>
        <begin position="163"/>
        <end position="219"/>
    </location>
</feature>
<dbReference type="GO" id="GO:0046854">
    <property type="term" value="P:phosphatidylinositol phosphate biosynthetic process"/>
    <property type="evidence" value="ECO:0007669"/>
    <property type="project" value="TreeGrafter"/>
</dbReference>
<dbReference type="GO" id="GO:0010008">
    <property type="term" value="C:endosome membrane"/>
    <property type="evidence" value="ECO:0007669"/>
    <property type="project" value="TreeGrafter"/>
</dbReference>
<dbReference type="Gene3D" id="3.50.7.10">
    <property type="entry name" value="GroEL"/>
    <property type="match status" value="1"/>
</dbReference>
<evidence type="ECO:0000256" key="4">
    <source>
        <dbReference type="ARBA" id="ARBA00022741"/>
    </source>
</evidence>
<proteinExistence type="predicted"/>
<feature type="region of interest" description="Disordered" evidence="11">
    <location>
        <begin position="444"/>
        <end position="465"/>
    </location>
</feature>
<dbReference type="PANTHER" id="PTHR45748:SF7">
    <property type="entry name" value="1-PHOSPHATIDYLINOSITOL 3-PHOSPHATE 5-KINASE-RELATED"/>
    <property type="match status" value="1"/>
</dbReference>
<feature type="region of interest" description="Disordered" evidence="11">
    <location>
        <begin position="1578"/>
        <end position="1602"/>
    </location>
</feature>
<keyword evidence="4 10" id="KW-0547">Nucleotide-binding</keyword>
<evidence type="ECO:0000313" key="15">
    <source>
        <dbReference type="Proteomes" id="UP000242254"/>
    </source>
</evidence>
<feature type="compositionally biased region" description="Acidic residues" evidence="11">
    <location>
        <begin position="1779"/>
        <end position="1793"/>
    </location>
</feature>
<dbReference type="SUPFAM" id="SSF57903">
    <property type="entry name" value="FYVE/PHD zinc finger"/>
    <property type="match status" value="1"/>
</dbReference>
<feature type="compositionally biased region" description="Basic and acidic residues" evidence="11">
    <location>
        <begin position="1408"/>
        <end position="1417"/>
    </location>
</feature>
<dbReference type="PANTHER" id="PTHR45748">
    <property type="entry name" value="1-PHOSPHATIDYLINOSITOL 3-PHOSPHATE 5-KINASE-RELATED"/>
    <property type="match status" value="1"/>
</dbReference>
<dbReference type="InterPro" id="IPR011011">
    <property type="entry name" value="Znf_FYVE_PHD"/>
</dbReference>
<organism evidence="14 15">
    <name type="scientific">Rhizopus microsporus ATCC 52813</name>
    <dbReference type="NCBI Taxonomy" id="1340429"/>
    <lineage>
        <taxon>Eukaryota</taxon>
        <taxon>Fungi</taxon>
        <taxon>Fungi incertae sedis</taxon>
        <taxon>Mucoromycota</taxon>
        <taxon>Mucoromycotina</taxon>
        <taxon>Mucoromycetes</taxon>
        <taxon>Mucorales</taxon>
        <taxon>Mucorineae</taxon>
        <taxon>Rhizopodaceae</taxon>
        <taxon>Rhizopus</taxon>
    </lineage>
</organism>
<dbReference type="SUPFAM" id="SSF56104">
    <property type="entry name" value="SAICAR synthase-like"/>
    <property type="match status" value="1"/>
</dbReference>
<dbReference type="Gene3D" id="3.30.40.10">
    <property type="entry name" value="Zinc/RING finger domain, C3HC4 (zinc finger)"/>
    <property type="match status" value="1"/>
</dbReference>
<dbReference type="SUPFAM" id="SSF52029">
    <property type="entry name" value="GroEL apical domain-like"/>
    <property type="match status" value="1"/>
</dbReference>
<dbReference type="RefSeq" id="XP_023470387.1">
    <property type="nucleotide sequence ID" value="XM_023608131.1"/>
</dbReference>
<keyword evidence="5 9" id="KW-0863">Zinc-finger</keyword>
<feature type="region of interest" description="Disordered" evidence="11">
    <location>
        <begin position="1764"/>
        <end position="1793"/>
    </location>
</feature>
<evidence type="ECO:0000256" key="5">
    <source>
        <dbReference type="ARBA" id="ARBA00022771"/>
    </source>
</evidence>
<dbReference type="PROSITE" id="PS50178">
    <property type="entry name" value="ZF_FYVE"/>
    <property type="match status" value="1"/>
</dbReference>
<dbReference type="InterPro" id="IPR027483">
    <property type="entry name" value="PInositol-4-P-4/5-kinase_C_sf"/>
</dbReference>
<feature type="region of interest" description="Disordered" evidence="11">
    <location>
        <begin position="1405"/>
        <end position="1428"/>
    </location>
</feature>
<evidence type="ECO:0000256" key="9">
    <source>
        <dbReference type="PROSITE-ProRule" id="PRU00091"/>
    </source>
</evidence>
<dbReference type="GO" id="GO:0008270">
    <property type="term" value="F:zinc ion binding"/>
    <property type="evidence" value="ECO:0007669"/>
    <property type="project" value="UniProtKB-KW"/>
</dbReference>
<evidence type="ECO:0000259" key="12">
    <source>
        <dbReference type="PROSITE" id="PS50178"/>
    </source>
</evidence>
<keyword evidence="7" id="KW-0862">Zinc</keyword>
<feature type="region of interest" description="Disordered" evidence="11">
    <location>
        <begin position="1714"/>
        <end position="1744"/>
    </location>
</feature>
<evidence type="ECO:0000256" key="11">
    <source>
        <dbReference type="SAM" id="MobiDB-lite"/>
    </source>
</evidence>
<feature type="compositionally biased region" description="Basic residues" evidence="11">
    <location>
        <begin position="1593"/>
        <end position="1602"/>
    </location>
</feature>
<dbReference type="Gene3D" id="3.30.810.10">
    <property type="entry name" value="2-Layer Sandwich"/>
    <property type="match status" value="1"/>
</dbReference>
<feature type="compositionally biased region" description="Low complexity" evidence="11">
    <location>
        <begin position="452"/>
        <end position="465"/>
    </location>
</feature>
<dbReference type="SMART" id="SM00064">
    <property type="entry name" value="FYVE"/>
    <property type="match status" value="1"/>
</dbReference>
<evidence type="ECO:0000256" key="7">
    <source>
        <dbReference type="ARBA" id="ARBA00022833"/>
    </source>
</evidence>
<evidence type="ECO:0000256" key="3">
    <source>
        <dbReference type="ARBA" id="ARBA00022723"/>
    </source>
</evidence>
<dbReference type="CDD" id="cd17300">
    <property type="entry name" value="PIPKc_PIKfyve"/>
    <property type="match status" value="1"/>
</dbReference>
<feature type="compositionally biased region" description="Polar residues" evidence="11">
    <location>
        <begin position="1678"/>
        <end position="1697"/>
    </location>
</feature>
<feature type="region of interest" description="Disordered" evidence="11">
    <location>
        <begin position="1454"/>
        <end position="1478"/>
    </location>
</feature>
<keyword evidence="2 10" id="KW-0808">Transferase</keyword>
<dbReference type="SMART" id="SM00330">
    <property type="entry name" value="PIPKc"/>
    <property type="match status" value="1"/>
</dbReference>
<evidence type="ECO:0000313" key="14">
    <source>
        <dbReference type="EMBL" id="PHZ16679.1"/>
    </source>
</evidence>
<dbReference type="GO" id="GO:0000329">
    <property type="term" value="C:fungal-type vacuole membrane"/>
    <property type="evidence" value="ECO:0007669"/>
    <property type="project" value="TreeGrafter"/>
</dbReference>